<dbReference type="InterPro" id="IPR029058">
    <property type="entry name" value="AB_hydrolase_fold"/>
</dbReference>
<organism evidence="1 2">
    <name type="scientific">Phialocephala subalpina</name>
    <dbReference type="NCBI Taxonomy" id="576137"/>
    <lineage>
        <taxon>Eukaryota</taxon>
        <taxon>Fungi</taxon>
        <taxon>Dikarya</taxon>
        <taxon>Ascomycota</taxon>
        <taxon>Pezizomycotina</taxon>
        <taxon>Leotiomycetes</taxon>
        <taxon>Helotiales</taxon>
        <taxon>Mollisiaceae</taxon>
        <taxon>Phialocephala</taxon>
        <taxon>Phialocephala fortinii species complex</taxon>
    </lineage>
</organism>
<dbReference type="EMBL" id="FJOG01000044">
    <property type="protein sequence ID" value="CZR67493.1"/>
    <property type="molecule type" value="Genomic_DNA"/>
</dbReference>
<dbReference type="AlphaFoldDB" id="A0A1L7XR15"/>
<sequence>MDFPKLISTRDVPQQFLKSAFLAGHVPYKSLSNDPKLSYRLYIPPEHLNGNPSDTGHKLPLAVVIHGTRPSDRSKEPQLPVLPLVVVIHGTGRTSDTLNALAPWSHAHPCAILAPLFPGGLDGPNDLDSYKTLSSKSLRSDLALLSILDSEVSERWPGIATEKIFLIGFSGGGQFAHRFFYLYPERLHAVSIGAPGRMTRLDNTLNWPQGIKDVQEKFGRSLFVDKLHAVKEIQFVVGEDDNVVHGGDEFWKWLEGVRRKKGGKGDDERYGQLGPMRAGRLQMARQMIQEWNGIGVEVRFDVVPGVAHNSNGVLDVVKNFLEPLVSQVYDKRSEVAE</sequence>
<dbReference type="Proteomes" id="UP000184330">
    <property type="component" value="Unassembled WGS sequence"/>
</dbReference>
<reference evidence="1 2" key="1">
    <citation type="submission" date="2016-03" db="EMBL/GenBank/DDBJ databases">
        <authorList>
            <person name="Ploux O."/>
        </authorList>
    </citation>
    <scope>NUCLEOTIDE SEQUENCE [LARGE SCALE GENOMIC DNA]</scope>
    <source>
        <strain evidence="1 2">UAMH 11012</strain>
    </source>
</reference>
<name>A0A1L7XR15_9HELO</name>
<evidence type="ECO:0000313" key="1">
    <source>
        <dbReference type="EMBL" id="CZR67493.1"/>
    </source>
</evidence>
<gene>
    <name evidence="1" type="ORF">PAC_17392</name>
</gene>
<protein>
    <recommendedName>
        <fullName evidence="3">Carboxylic ester hydrolase</fullName>
    </recommendedName>
</protein>
<evidence type="ECO:0008006" key="3">
    <source>
        <dbReference type="Google" id="ProtNLM"/>
    </source>
</evidence>
<keyword evidence="2" id="KW-1185">Reference proteome</keyword>
<dbReference type="OrthoDB" id="2334691at2759"/>
<proteinExistence type="predicted"/>
<accession>A0A1L7XR15</accession>
<evidence type="ECO:0000313" key="2">
    <source>
        <dbReference type="Proteomes" id="UP000184330"/>
    </source>
</evidence>
<dbReference type="SUPFAM" id="SSF53474">
    <property type="entry name" value="alpha/beta-Hydrolases"/>
    <property type="match status" value="1"/>
</dbReference>
<dbReference type="Gene3D" id="3.40.50.1820">
    <property type="entry name" value="alpha/beta hydrolase"/>
    <property type="match status" value="1"/>
</dbReference>